<reference evidence="2" key="1">
    <citation type="journal article" date="2020" name="Cell">
        <title>Large-Scale Comparative Analyses of Tick Genomes Elucidate Their Genetic Diversity and Vector Capacities.</title>
        <authorList>
            <consortium name="Tick Genome and Microbiome Consortium (TIGMIC)"/>
            <person name="Jia N."/>
            <person name="Wang J."/>
            <person name="Shi W."/>
            <person name="Du L."/>
            <person name="Sun Y."/>
            <person name="Zhan W."/>
            <person name="Jiang J.F."/>
            <person name="Wang Q."/>
            <person name="Zhang B."/>
            <person name="Ji P."/>
            <person name="Bell-Sakyi L."/>
            <person name="Cui X.M."/>
            <person name="Yuan T.T."/>
            <person name="Jiang B.G."/>
            <person name="Yang W.F."/>
            <person name="Lam T.T."/>
            <person name="Chang Q.C."/>
            <person name="Ding S.J."/>
            <person name="Wang X.J."/>
            <person name="Zhu J.G."/>
            <person name="Ruan X.D."/>
            <person name="Zhao L."/>
            <person name="Wei J.T."/>
            <person name="Ye R.Z."/>
            <person name="Que T.C."/>
            <person name="Du C.H."/>
            <person name="Zhou Y.H."/>
            <person name="Cheng J.X."/>
            <person name="Dai P.F."/>
            <person name="Guo W.B."/>
            <person name="Han X.H."/>
            <person name="Huang E.J."/>
            <person name="Li L.F."/>
            <person name="Wei W."/>
            <person name="Gao Y.C."/>
            <person name="Liu J.Z."/>
            <person name="Shao H.Z."/>
            <person name="Wang X."/>
            <person name="Wang C.C."/>
            <person name="Yang T.C."/>
            <person name="Huo Q.B."/>
            <person name="Li W."/>
            <person name="Chen H.Y."/>
            <person name="Chen S.E."/>
            <person name="Zhou L.G."/>
            <person name="Ni X.B."/>
            <person name="Tian J.H."/>
            <person name="Sheng Y."/>
            <person name="Liu T."/>
            <person name="Pan Y.S."/>
            <person name="Xia L.Y."/>
            <person name="Li J."/>
            <person name="Zhao F."/>
            <person name="Cao W.C."/>
        </authorList>
    </citation>
    <scope>NUCLEOTIDE SEQUENCE</scope>
    <source>
        <strain evidence="2">Rmic-2018</strain>
    </source>
</reference>
<feature type="compositionally biased region" description="Polar residues" evidence="1">
    <location>
        <begin position="153"/>
        <end position="168"/>
    </location>
</feature>
<dbReference type="Proteomes" id="UP000821866">
    <property type="component" value="Unassembled WGS sequence"/>
</dbReference>
<evidence type="ECO:0000256" key="1">
    <source>
        <dbReference type="SAM" id="MobiDB-lite"/>
    </source>
</evidence>
<accession>A0A9J6CYK1</accession>
<feature type="region of interest" description="Disordered" evidence="1">
    <location>
        <begin position="124"/>
        <end position="180"/>
    </location>
</feature>
<sequence length="257" mass="28407">MATRGPYRTLDLAAKVEVLEEIDQGSTAKQDIAILEDVINGIVCETTPSYSGRSVDYDRTDAISNDEVRVDTSLSDSARDVNSGFVRVDADVIGASEVRDVRARETTMTLEGLSSVLSTVRKIESSSESSDAAASNIKRQLKEHSNDVKNKRVSSNALAEHAQASSHEINGADEYVQPPEPPKDCPVNVLMDWASKMCVGGLVRLNDKQAYRVIGHFGRFELTQVDREAPISKFAYQGFDPIKTLHRVFLQKDFKKR</sequence>
<dbReference type="EMBL" id="JABSTU010004713">
    <property type="protein sequence ID" value="KAH7957941.1"/>
    <property type="molecule type" value="Genomic_DNA"/>
</dbReference>
<proteinExistence type="predicted"/>
<evidence type="ECO:0000313" key="3">
    <source>
        <dbReference type="Proteomes" id="UP000821866"/>
    </source>
</evidence>
<keyword evidence="3" id="KW-1185">Reference proteome</keyword>
<reference evidence="2" key="2">
    <citation type="submission" date="2021-09" db="EMBL/GenBank/DDBJ databases">
        <authorList>
            <person name="Jia N."/>
            <person name="Wang J."/>
            <person name="Shi W."/>
            <person name="Du L."/>
            <person name="Sun Y."/>
            <person name="Zhan W."/>
            <person name="Jiang J."/>
            <person name="Wang Q."/>
            <person name="Zhang B."/>
            <person name="Ji P."/>
            <person name="Sakyi L.B."/>
            <person name="Cui X."/>
            <person name="Yuan T."/>
            <person name="Jiang B."/>
            <person name="Yang W."/>
            <person name="Lam T.T.-Y."/>
            <person name="Chang Q."/>
            <person name="Ding S."/>
            <person name="Wang X."/>
            <person name="Zhu J."/>
            <person name="Ruan X."/>
            <person name="Zhao L."/>
            <person name="Wei J."/>
            <person name="Que T."/>
            <person name="Du C."/>
            <person name="Cheng J."/>
            <person name="Dai P."/>
            <person name="Han X."/>
            <person name="Huang E."/>
            <person name="Gao Y."/>
            <person name="Liu J."/>
            <person name="Shao H."/>
            <person name="Ye R."/>
            <person name="Li L."/>
            <person name="Wei W."/>
            <person name="Wang X."/>
            <person name="Wang C."/>
            <person name="Huo Q."/>
            <person name="Li W."/>
            <person name="Guo W."/>
            <person name="Chen H."/>
            <person name="Chen S."/>
            <person name="Zhou L."/>
            <person name="Zhou L."/>
            <person name="Ni X."/>
            <person name="Tian J."/>
            <person name="Zhou Y."/>
            <person name="Sheng Y."/>
            <person name="Liu T."/>
            <person name="Pan Y."/>
            <person name="Xia L."/>
            <person name="Li J."/>
            <person name="Zhao F."/>
            <person name="Cao W."/>
        </authorList>
    </citation>
    <scope>NUCLEOTIDE SEQUENCE</scope>
    <source>
        <strain evidence="2">Rmic-2018</strain>
        <tissue evidence="2">Larvae</tissue>
    </source>
</reference>
<name>A0A9J6CYK1_RHIMP</name>
<protein>
    <submittedName>
        <fullName evidence="2">Uncharacterized protein</fullName>
    </submittedName>
</protein>
<comment type="caution">
    <text evidence="2">The sequence shown here is derived from an EMBL/GenBank/DDBJ whole genome shotgun (WGS) entry which is preliminary data.</text>
</comment>
<gene>
    <name evidence="2" type="ORF">HPB51_028069</name>
</gene>
<evidence type="ECO:0000313" key="2">
    <source>
        <dbReference type="EMBL" id="KAH7957941.1"/>
    </source>
</evidence>
<feature type="compositionally biased region" description="Low complexity" evidence="1">
    <location>
        <begin position="126"/>
        <end position="135"/>
    </location>
</feature>
<dbReference type="AlphaFoldDB" id="A0A9J6CYK1"/>
<feature type="compositionally biased region" description="Basic and acidic residues" evidence="1">
    <location>
        <begin position="140"/>
        <end position="150"/>
    </location>
</feature>
<organism evidence="2 3">
    <name type="scientific">Rhipicephalus microplus</name>
    <name type="common">Cattle tick</name>
    <name type="synonym">Boophilus microplus</name>
    <dbReference type="NCBI Taxonomy" id="6941"/>
    <lineage>
        <taxon>Eukaryota</taxon>
        <taxon>Metazoa</taxon>
        <taxon>Ecdysozoa</taxon>
        <taxon>Arthropoda</taxon>
        <taxon>Chelicerata</taxon>
        <taxon>Arachnida</taxon>
        <taxon>Acari</taxon>
        <taxon>Parasitiformes</taxon>
        <taxon>Ixodida</taxon>
        <taxon>Ixodoidea</taxon>
        <taxon>Ixodidae</taxon>
        <taxon>Rhipicephalinae</taxon>
        <taxon>Rhipicephalus</taxon>
        <taxon>Boophilus</taxon>
    </lineage>
</organism>